<comment type="caution">
    <text evidence="11">The sequence shown here is derived from an EMBL/GenBank/DDBJ whole genome shotgun (WGS) entry which is preliminary data.</text>
</comment>
<keyword evidence="12" id="KW-1185">Reference proteome</keyword>
<evidence type="ECO:0000313" key="12">
    <source>
        <dbReference type="Proteomes" id="UP001140949"/>
    </source>
</evidence>
<evidence type="ECO:0000256" key="8">
    <source>
        <dbReference type="PROSITE-ProRule" id="PRU00175"/>
    </source>
</evidence>
<evidence type="ECO:0000256" key="4">
    <source>
        <dbReference type="ARBA" id="ARBA00022723"/>
    </source>
</evidence>
<dbReference type="Proteomes" id="UP001140949">
    <property type="component" value="Unassembled WGS sequence"/>
</dbReference>
<keyword evidence="7" id="KW-0862">Zinc</keyword>
<evidence type="ECO:0000256" key="9">
    <source>
        <dbReference type="SAM" id="MobiDB-lite"/>
    </source>
</evidence>
<dbReference type="PANTHER" id="PTHR15710:SF108">
    <property type="entry name" value="OS03G0286100 PROTEIN"/>
    <property type="match status" value="1"/>
</dbReference>
<evidence type="ECO:0000256" key="2">
    <source>
        <dbReference type="ARBA" id="ARBA00012483"/>
    </source>
</evidence>
<name>A0AAX6GZ54_IRIPA</name>
<evidence type="ECO:0000256" key="6">
    <source>
        <dbReference type="ARBA" id="ARBA00022786"/>
    </source>
</evidence>
<accession>A0AAX6GZ54</accession>
<organism evidence="11 12">
    <name type="scientific">Iris pallida</name>
    <name type="common">Sweet iris</name>
    <dbReference type="NCBI Taxonomy" id="29817"/>
    <lineage>
        <taxon>Eukaryota</taxon>
        <taxon>Viridiplantae</taxon>
        <taxon>Streptophyta</taxon>
        <taxon>Embryophyta</taxon>
        <taxon>Tracheophyta</taxon>
        <taxon>Spermatophyta</taxon>
        <taxon>Magnoliopsida</taxon>
        <taxon>Liliopsida</taxon>
        <taxon>Asparagales</taxon>
        <taxon>Iridaceae</taxon>
        <taxon>Iridoideae</taxon>
        <taxon>Irideae</taxon>
        <taxon>Iris</taxon>
    </lineage>
</organism>
<dbReference type="SMART" id="SM00184">
    <property type="entry name" value="RING"/>
    <property type="match status" value="1"/>
</dbReference>
<dbReference type="PANTHER" id="PTHR15710">
    <property type="entry name" value="E3 UBIQUITIN-PROTEIN LIGASE PRAJA"/>
    <property type="match status" value="1"/>
</dbReference>
<dbReference type="Pfam" id="PF13639">
    <property type="entry name" value="zf-RING_2"/>
    <property type="match status" value="1"/>
</dbReference>
<reference evidence="11" key="1">
    <citation type="journal article" date="2023" name="GigaByte">
        <title>Genome assembly of the bearded iris, Iris pallida Lam.</title>
        <authorList>
            <person name="Bruccoleri R.E."/>
            <person name="Oakeley E.J."/>
            <person name="Faust A.M.E."/>
            <person name="Altorfer M."/>
            <person name="Dessus-Babus S."/>
            <person name="Burckhardt D."/>
            <person name="Oertli M."/>
            <person name="Naumann U."/>
            <person name="Petersen F."/>
            <person name="Wong J."/>
        </authorList>
    </citation>
    <scope>NUCLEOTIDE SEQUENCE</scope>
    <source>
        <strain evidence="11">GSM-AAB239-AS_SAM_17_03QT</strain>
    </source>
</reference>
<dbReference type="InterPro" id="IPR001841">
    <property type="entry name" value="Znf_RING"/>
</dbReference>
<proteinExistence type="predicted"/>
<gene>
    <name evidence="11" type="ORF">M6B38_338855</name>
</gene>
<evidence type="ECO:0000313" key="11">
    <source>
        <dbReference type="EMBL" id="KAJ6833794.1"/>
    </source>
</evidence>
<feature type="domain" description="RING-type" evidence="10">
    <location>
        <begin position="254"/>
        <end position="295"/>
    </location>
</feature>
<dbReference type="EC" id="2.3.2.27" evidence="2"/>
<reference evidence="11" key="2">
    <citation type="submission" date="2023-04" db="EMBL/GenBank/DDBJ databases">
        <authorList>
            <person name="Bruccoleri R.E."/>
            <person name="Oakeley E.J."/>
            <person name="Faust A.-M."/>
            <person name="Dessus-Babus S."/>
            <person name="Altorfer M."/>
            <person name="Burckhardt D."/>
            <person name="Oertli M."/>
            <person name="Naumann U."/>
            <person name="Petersen F."/>
            <person name="Wong J."/>
        </authorList>
    </citation>
    <scope>NUCLEOTIDE SEQUENCE</scope>
    <source>
        <strain evidence="11">GSM-AAB239-AS_SAM_17_03QT</strain>
        <tissue evidence="11">Leaf</tissue>
    </source>
</reference>
<dbReference type="PROSITE" id="PS50089">
    <property type="entry name" value="ZF_RING_2"/>
    <property type="match status" value="1"/>
</dbReference>
<keyword evidence="4" id="KW-0479">Metal-binding</keyword>
<dbReference type="GO" id="GO:0008270">
    <property type="term" value="F:zinc ion binding"/>
    <property type="evidence" value="ECO:0007669"/>
    <property type="project" value="UniProtKB-KW"/>
</dbReference>
<dbReference type="SUPFAM" id="SSF57850">
    <property type="entry name" value="RING/U-box"/>
    <property type="match status" value="1"/>
</dbReference>
<dbReference type="GO" id="GO:0005737">
    <property type="term" value="C:cytoplasm"/>
    <property type="evidence" value="ECO:0007669"/>
    <property type="project" value="TreeGrafter"/>
</dbReference>
<dbReference type="FunFam" id="3.30.40.10:FF:000022">
    <property type="entry name" value="E3 ubiquitin-protein ligase RING1-like"/>
    <property type="match status" value="1"/>
</dbReference>
<keyword evidence="6" id="KW-0833">Ubl conjugation pathway</keyword>
<evidence type="ECO:0000259" key="10">
    <source>
        <dbReference type="PROSITE" id="PS50089"/>
    </source>
</evidence>
<dbReference type="GO" id="GO:0016567">
    <property type="term" value="P:protein ubiquitination"/>
    <property type="evidence" value="ECO:0007669"/>
    <property type="project" value="TreeGrafter"/>
</dbReference>
<dbReference type="InterPro" id="IPR013083">
    <property type="entry name" value="Znf_RING/FYVE/PHD"/>
</dbReference>
<dbReference type="GO" id="GO:0061630">
    <property type="term" value="F:ubiquitin protein ligase activity"/>
    <property type="evidence" value="ECO:0007669"/>
    <property type="project" value="UniProtKB-EC"/>
</dbReference>
<evidence type="ECO:0000256" key="3">
    <source>
        <dbReference type="ARBA" id="ARBA00022679"/>
    </source>
</evidence>
<dbReference type="Gene3D" id="3.30.40.10">
    <property type="entry name" value="Zinc/RING finger domain, C3HC4 (zinc finger)"/>
    <property type="match status" value="1"/>
</dbReference>
<feature type="region of interest" description="Disordered" evidence="9">
    <location>
        <begin position="11"/>
        <end position="58"/>
    </location>
</feature>
<evidence type="ECO:0000256" key="5">
    <source>
        <dbReference type="ARBA" id="ARBA00022771"/>
    </source>
</evidence>
<keyword evidence="5 8" id="KW-0863">Zinc-finger</keyword>
<dbReference type="AlphaFoldDB" id="A0AAX6GZ54"/>
<protein>
    <recommendedName>
        <fullName evidence="2">RING-type E3 ubiquitin transferase</fullName>
        <ecNumber evidence="2">2.3.2.27</ecNumber>
    </recommendedName>
</protein>
<evidence type="ECO:0000256" key="7">
    <source>
        <dbReference type="ARBA" id="ARBA00022833"/>
    </source>
</evidence>
<sequence length="322" mass="36309">MADPYPFLFLPDFGSGSEPNPPALPSFDLFRRRPLSPPTEPPGFLTLGFGFPDQEEEDVGRDWTGDEFFIGRRSPGPDDPASDFSRARLVDEDGLCVLGLDSSSSSSDDKQIVAVGSDPEEPVLPVYWDCLRMDDEDDDDNRREIEIGDDFGWERVDERESANSFAAIQEEGAEEERMTEAAWEVLLAMRQFWDHHSEDYADSYLVEEHDYDDVLFVLLQEQEASLKGGPPTARSVVEGLPTVDLNKEEIGADCAVCKDEFSAEEKAKRLPCRHYYHEECILPWLGMRNTCPLCRYELPTDDADYESRKARRAGSGGLEEEG</sequence>
<dbReference type="EMBL" id="JANAVB010014797">
    <property type="protein sequence ID" value="KAJ6833794.1"/>
    <property type="molecule type" value="Genomic_DNA"/>
</dbReference>
<comment type="catalytic activity">
    <reaction evidence="1">
        <text>S-ubiquitinyl-[E2 ubiquitin-conjugating enzyme]-L-cysteine + [acceptor protein]-L-lysine = [E2 ubiquitin-conjugating enzyme]-L-cysteine + N(6)-ubiquitinyl-[acceptor protein]-L-lysine.</text>
        <dbReference type="EC" id="2.3.2.27"/>
    </reaction>
</comment>
<keyword evidence="3" id="KW-0808">Transferase</keyword>
<evidence type="ECO:0000256" key="1">
    <source>
        <dbReference type="ARBA" id="ARBA00000900"/>
    </source>
</evidence>